<keyword evidence="4 6" id="KW-0067">ATP-binding</keyword>
<dbReference type="Gene3D" id="3.40.50.300">
    <property type="entry name" value="P-loop containing nucleotide triphosphate hydrolases"/>
    <property type="match status" value="1"/>
</dbReference>
<keyword evidence="7" id="KW-1185">Reference proteome</keyword>
<dbReference type="Pfam" id="PF08352">
    <property type="entry name" value="oligo_HPY"/>
    <property type="match status" value="1"/>
</dbReference>
<proteinExistence type="inferred from homology"/>
<evidence type="ECO:0000256" key="4">
    <source>
        <dbReference type="ARBA" id="ARBA00022840"/>
    </source>
</evidence>
<dbReference type="InterPro" id="IPR003593">
    <property type="entry name" value="AAA+_ATPase"/>
</dbReference>
<dbReference type="PANTHER" id="PTHR43776">
    <property type="entry name" value="TRANSPORT ATP-BINDING PROTEIN"/>
    <property type="match status" value="1"/>
</dbReference>
<dbReference type="InterPro" id="IPR013563">
    <property type="entry name" value="Oligopep_ABC_C"/>
</dbReference>
<protein>
    <submittedName>
        <fullName evidence="6">ABC transporter ATP-binding protein</fullName>
    </submittedName>
</protein>
<evidence type="ECO:0000256" key="2">
    <source>
        <dbReference type="ARBA" id="ARBA00022448"/>
    </source>
</evidence>
<dbReference type="PROSITE" id="PS50893">
    <property type="entry name" value="ABC_TRANSPORTER_2"/>
    <property type="match status" value="1"/>
</dbReference>
<dbReference type="Proteomes" id="UP001058271">
    <property type="component" value="Chromosome"/>
</dbReference>
<dbReference type="EMBL" id="CP073721">
    <property type="protein sequence ID" value="UWZ39210.1"/>
    <property type="molecule type" value="Genomic_DNA"/>
</dbReference>
<keyword evidence="3" id="KW-0547">Nucleotide-binding</keyword>
<dbReference type="NCBIfam" id="TIGR01727">
    <property type="entry name" value="oligo_HPY"/>
    <property type="match status" value="1"/>
</dbReference>
<feature type="domain" description="ABC transporter" evidence="5">
    <location>
        <begin position="9"/>
        <end position="253"/>
    </location>
</feature>
<evidence type="ECO:0000256" key="1">
    <source>
        <dbReference type="ARBA" id="ARBA00005417"/>
    </source>
</evidence>
<evidence type="ECO:0000259" key="5">
    <source>
        <dbReference type="PROSITE" id="PS50893"/>
    </source>
</evidence>
<dbReference type="SUPFAM" id="SSF52540">
    <property type="entry name" value="P-loop containing nucleoside triphosphate hydrolases"/>
    <property type="match status" value="1"/>
</dbReference>
<sequence length="338" mass="37196">MGQGTTPLLRVEDLSVTFASRGRRGTAVQAVRDVTFEVESGTTLALVGESGCGKTTVARTIVGLNRRATGSVVFDGTELVDLSAREWRSIRPRIQMVFQDPYSSLNPRWTIRRLVAEPLLRFGRGRGLGETEDELLGEVGLAPALKARRPRDLSGGQRQRVGIARALAASPELLVCDEPVSALDVSVQAQVLNLLDRLRADHNLTCVYISHNLATVRWLADRVAVMYAGRLVELGSVERVFAEPRHPYTVALLSATLTSDPHAQAARRPIVPTGDPPSPQELRENKGCLFRSRCWLYEQLGRPDRCEQESPPQVRAPRQAACHFPLHEPGHAEKEVPA</sequence>
<name>A0ABY5ZE36_9ACTN</name>
<evidence type="ECO:0000313" key="6">
    <source>
        <dbReference type="EMBL" id="UWZ39210.1"/>
    </source>
</evidence>
<dbReference type="PANTHER" id="PTHR43776:SF7">
    <property type="entry name" value="D,D-DIPEPTIDE TRANSPORT ATP-BINDING PROTEIN DDPF-RELATED"/>
    <property type="match status" value="1"/>
</dbReference>
<keyword evidence="2" id="KW-0813">Transport</keyword>
<dbReference type="InterPro" id="IPR050319">
    <property type="entry name" value="ABC_transp_ATP-bind"/>
</dbReference>
<dbReference type="PROSITE" id="PS00211">
    <property type="entry name" value="ABC_TRANSPORTER_1"/>
    <property type="match status" value="1"/>
</dbReference>
<dbReference type="CDD" id="cd03257">
    <property type="entry name" value="ABC_NikE_OppD_transporters"/>
    <property type="match status" value="1"/>
</dbReference>
<dbReference type="InterPro" id="IPR003439">
    <property type="entry name" value="ABC_transporter-like_ATP-bd"/>
</dbReference>
<reference evidence="6" key="1">
    <citation type="submission" date="2021-04" db="EMBL/GenBank/DDBJ databases">
        <title>Biosynthetic gene clusters of Dactylosporangioum roseum.</title>
        <authorList>
            <person name="Hartkoorn R.C."/>
            <person name="Beaudoing E."/>
            <person name="Hot D."/>
            <person name="Moureu S."/>
        </authorList>
    </citation>
    <scope>NUCLEOTIDE SEQUENCE</scope>
    <source>
        <strain evidence="6">NRRL B-16295</strain>
    </source>
</reference>
<dbReference type="Pfam" id="PF00005">
    <property type="entry name" value="ABC_tran"/>
    <property type="match status" value="1"/>
</dbReference>
<gene>
    <name evidence="6" type="ORF">Drose_13825</name>
</gene>
<comment type="similarity">
    <text evidence="1">Belongs to the ABC transporter superfamily.</text>
</comment>
<evidence type="ECO:0000313" key="7">
    <source>
        <dbReference type="Proteomes" id="UP001058271"/>
    </source>
</evidence>
<dbReference type="InterPro" id="IPR017871">
    <property type="entry name" value="ABC_transporter-like_CS"/>
</dbReference>
<dbReference type="GO" id="GO:0005524">
    <property type="term" value="F:ATP binding"/>
    <property type="evidence" value="ECO:0007669"/>
    <property type="project" value="UniProtKB-KW"/>
</dbReference>
<accession>A0ABY5ZE36</accession>
<dbReference type="RefSeq" id="WP_260728611.1">
    <property type="nucleotide sequence ID" value="NZ_BAAABS010000015.1"/>
</dbReference>
<organism evidence="6 7">
    <name type="scientific">Dactylosporangium roseum</name>
    <dbReference type="NCBI Taxonomy" id="47989"/>
    <lineage>
        <taxon>Bacteria</taxon>
        <taxon>Bacillati</taxon>
        <taxon>Actinomycetota</taxon>
        <taxon>Actinomycetes</taxon>
        <taxon>Micromonosporales</taxon>
        <taxon>Micromonosporaceae</taxon>
        <taxon>Dactylosporangium</taxon>
    </lineage>
</organism>
<dbReference type="SMART" id="SM00382">
    <property type="entry name" value="AAA"/>
    <property type="match status" value="1"/>
</dbReference>
<evidence type="ECO:0000256" key="3">
    <source>
        <dbReference type="ARBA" id="ARBA00022741"/>
    </source>
</evidence>
<dbReference type="InterPro" id="IPR027417">
    <property type="entry name" value="P-loop_NTPase"/>
</dbReference>